<sequence>MTRLDTLRGPAEPLDHNARTIAALAVNPGCDRRALLDAAGVDKQKTAVHVGFPAPFGQSPFAITRAKSFDALVKANGCAHLLRLLRDTLDLSISEASYADISDVGGNDDHHVRHTRTRALLKRAATDGDGAGTLFDHPLLKLTVAGHEVYLEPAVIAFQIEGRFHIVEIKSFAVIDDQADAGQVAAAARQSAVYVHALRALFAAEGLDPERVSHNVVLVCPKDFANHPTATLLDVRQQLAALERQLSRLPRIDRILDELPLGITFDLETQSPDEVSKAVATVDARFAPECLASCEMSLFCRAEARDNGSTDMLGRAARDELGGIESVPAVLGLADGSRLPSTEQLEIAEQLRYVRRIYTEAVA</sequence>
<dbReference type="EMBL" id="BONV01000019">
    <property type="protein sequence ID" value="GIG81398.1"/>
    <property type="molecule type" value="Genomic_DNA"/>
</dbReference>
<reference evidence="1 2" key="1">
    <citation type="submission" date="2021-01" db="EMBL/GenBank/DDBJ databases">
        <title>Whole genome shotgun sequence of Planotetraspora kaengkrachanensis NBRC 104272.</title>
        <authorList>
            <person name="Komaki H."/>
            <person name="Tamura T."/>
        </authorList>
    </citation>
    <scope>NUCLEOTIDE SEQUENCE [LARGE SCALE GENOMIC DNA]</scope>
    <source>
        <strain evidence="1 2">NBRC 104272</strain>
    </source>
</reference>
<evidence type="ECO:0008006" key="3">
    <source>
        <dbReference type="Google" id="ProtNLM"/>
    </source>
</evidence>
<keyword evidence="2" id="KW-1185">Reference proteome</keyword>
<gene>
    <name evidence="1" type="ORF">Pka01_45250</name>
</gene>
<dbReference type="AlphaFoldDB" id="A0A8J3PUP7"/>
<protein>
    <recommendedName>
        <fullName evidence="3">Secreted protein</fullName>
    </recommendedName>
</protein>
<evidence type="ECO:0000313" key="1">
    <source>
        <dbReference type="EMBL" id="GIG81398.1"/>
    </source>
</evidence>
<accession>A0A8J3PUP7</accession>
<dbReference type="RefSeq" id="WP_203884754.1">
    <property type="nucleotide sequence ID" value="NZ_BAABHH010000018.1"/>
</dbReference>
<name>A0A8J3PUP7_9ACTN</name>
<evidence type="ECO:0000313" key="2">
    <source>
        <dbReference type="Proteomes" id="UP000630097"/>
    </source>
</evidence>
<comment type="caution">
    <text evidence="1">The sequence shown here is derived from an EMBL/GenBank/DDBJ whole genome shotgun (WGS) entry which is preliminary data.</text>
</comment>
<dbReference type="Proteomes" id="UP000630097">
    <property type="component" value="Unassembled WGS sequence"/>
</dbReference>
<proteinExistence type="predicted"/>
<organism evidence="1 2">
    <name type="scientific">Planotetraspora kaengkrachanensis</name>
    <dbReference type="NCBI Taxonomy" id="575193"/>
    <lineage>
        <taxon>Bacteria</taxon>
        <taxon>Bacillati</taxon>
        <taxon>Actinomycetota</taxon>
        <taxon>Actinomycetes</taxon>
        <taxon>Streptosporangiales</taxon>
        <taxon>Streptosporangiaceae</taxon>
        <taxon>Planotetraspora</taxon>
    </lineage>
</organism>